<dbReference type="Gene3D" id="1.10.287.130">
    <property type="match status" value="1"/>
</dbReference>
<evidence type="ECO:0000256" key="4">
    <source>
        <dbReference type="ARBA" id="ARBA00012438"/>
    </source>
</evidence>
<evidence type="ECO:0000256" key="10">
    <source>
        <dbReference type="ARBA" id="ARBA00023012"/>
    </source>
</evidence>
<evidence type="ECO:0000256" key="7">
    <source>
        <dbReference type="ARBA" id="ARBA00022692"/>
    </source>
</evidence>
<reference evidence="15 16" key="1">
    <citation type="journal article" date="2015" name="Stand. Genomic Sci.">
        <title>Genomic Encyclopedia of Bacterial and Archaeal Type Strains, Phase III: the genomes of soil and plant-associated and newly described type strains.</title>
        <authorList>
            <person name="Whitman W.B."/>
            <person name="Woyke T."/>
            <person name="Klenk H.P."/>
            <person name="Zhou Y."/>
            <person name="Lilburn T.G."/>
            <person name="Beck B.J."/>
            <person name="De Vos P."/>
            <person name="Vandamme P."/>
            <person name="Eisen J.A."/>
            <person name="Garrity G."/>
            <person name="Hugenholtz P."/>
            <person name="Kyrpides N.C."/>
        </authorList>
    </citation>
    <scope>NUCLEOTIDE SEQUENCE [LARGE SCALE GENOMIC DNA]</scope>
    <source>
        <strain evidence="15 16">CV2</strain>
    </source>
</reference>
<dbReference type="InterPro" id="IPR003661">
    <property type="entry name" value="HisK_dim/P_dom"/>
</dbReference>
<dbReference type="EMBL" id="SGWW01000004">
    <property type="protein sequence ID" value="RZS55117.1"/>
    <property type="molecule type" value="Genomic_DNA"/>
</dbReference>
<dbReference type="OrthoDB" id="9786919at2"/>
<dbReference type="InterPro" id="IPR005467">
    <property type="entry name" value="His_kinase_dom"/>
</dbReference>
<dbReference type="PROSITE" id="PS50885">
    <property type="entry name" value="HAMP"/>
    <property type="match status" value="1"/>
</dbReference>
<evidence type="ECO:0000256" key="1">
    <source>
        <dbReference type="ARBA" id="ARBA00000085"/>
    </source>
</evidence>
<dbReference type="Pfam" id="PF02518">
    <property type="entry name" value="HATPase_c"/>
    <property type="match status" value="1"/>
</dbReference>
<evidence type="ECO:0000313" key="15">
    <source>
        <dbReference type="EMBL" id="RZS55117.1"/>
    </source>
</evidence>
<dbReference type="SMART" id="SM00387">
    <property type="entry name" value="HATPase_c"/>
    <property type="match status" value="1"/>
</dbReference>
<evidence type="ECO:0000256" key="6">
    <source>
        <dbReference type="ARBA" id="ARBA00022679"/>
    </source>
</evidence>
<feature type="domain" description="Histidine kinase" evidence="13">
    <location>
        <begin position="261"/>
        <end position="475"/>
    </location>
</feature>
<sequence>MLGRWSLQRRLIAGILALLTLATLGIGLISTVALRSSLVAQLDEELRQTAARVEFAVGSRPADPRLGFAPGLPVGSLIAFVGESGRVSAAYLDDEAQVQRLSQLQLRMLADTTLEHPRTIRFPGIGGEFRVLATELPGGTTLLVGLSTQEVVVTTSRLGAVITIILVGTLAVAALLGRSVVRFALTPLTRIRQTATEIASLPLDRGEVDLRGRVAAIEADADPETEVGQLGGAFSRMIEHVQRSLDAREASEQKVRRFVADASHELRTPLAAIRGYSELTRRGGHELPDDVRHALSRIESESVRMSGLVDDLLLLARLDEGRQLAREAVDLGRLVVDITADARAASPDHDWVVRVPESPVVVLGDQPRLHQAIANLLANARVHTPAGTQVTAALGVLDGFAIVTVTDTGPGIPPEVQPVLFERFARADTSRSRATGSTGLGLAITAAIVRAHDGAVDAVSEPGQTVFRVRLPLAPDA</sequence>
<evidence type="ECO:0000256" key="9">
    <source>
        <dbReference type="ARBA" id="ARBA00022989"/>
    </source>
</evidence>
<keyword evidence="11 12" id="KW-0472">Membrane</keyword>
<dbReference type="CDD" id="cd00075">
    <property type="entry name" value="HATPase"/>
    <property type="match status" value="1"/>
</dbReference>
<evidence type="ECO:0000256" key="8">
    <source>
        <dbReference type="ARBA" id="ARBA00022777"/>
    </source>
</evidence>
<dbReference type="GO" id="GO:0005886">
    <property type="term" value="C:plasma membrane"/>
    <property type="evidence" value="ECO:0007669"/>
    <property type="project" value="UniProtKB-SubCell"/>
</dbReference>
<accession>A0A4Q7LMF4</accession>
<organism evidence="15 16">
    <name type="scientific">Microcella putealis</name>
    <dbReference type="NCBI Taxonomy" id="337005"/>
    <lineage>
        <taxon>Bacteria</taxon>
        <taxon>Bacillati</taxon>
        <taxon>Actinomycetota</taxon>
        <taxon>Actinomycetes</taxon>
        <taxon>Micrococcales</taxon>
        <taxon>Microbacteriaceae</taxon>
        <taxon>Microcella</taxon>
    </lineage>
</organism>
<comment type="subcellular location">
    <subcellularLocation>
        <location evidence="3">Cell membrane</location>
    </subcellularLocation>
</comment>
<dbReference type="GO" id="GO:0000155">
    <property type="term" value="F:phosphorelay sensor kinase activity"/>
    <property type="evidence" value="ECO:0007669"/>
    <property type="project" value="InterPro"/>
</dbReference>
<feature type="transmembrane region" description="Helical" evidence="12">
    <location>
        <begin position="158"/>
        <end position="181"/>
    </location>
</feature>
<dbReference type="SUPFAM" id="SSF47384">
    <property type="entry name" value="Homodimeric domain of signal transducing histidine kinase"/>
    <property type="match status" value="1"/>
</dbReference>
<keyword evidence="8 15" id="KW-0418">Kinase</keyword>
<dbReference type="InterPro" id="IPR003660">
    <property type="entry name" value="HAMP_dom"/>
</dbReference>
<dbReference type="SMART" id="SM00388">
    <property type="entry name" value="HisKA"/>
    <property type="match status" value="1"/>
</dbReference>
<dbReference type="FunFam" id="3.30.565.10:FF:000006">
    <property type="entry name" value="Sensor histidine kinase WalK"/>
    <property type="match status" value="1"/>
</dbReference>
<protein>
    <recommendedName>
        <fullName evidence="4">histidine kinase</fullName>
        <ecNumber evidence="4">2.7.13.3</ecNumber>
    </recommendedName>
</protein>
<comment type="caution">
    <text evidence="15">The sequence shown here is derived from an EMBL/GenBank/DDBJ whole genome shotgun (WGS) entry which is preliminary data.</text>
</comment>
<dbReference type="InterPro" id="IPR036890">
    <property type="entry name" value="HATPase_C_sf"/>
</dbReference>
<evidence type="ECO:0000256" key="12">
    <source>
        <dbReference type="SAM" id="Phobius"/>
    </source>
</evidence>
<dbReference type="Proteomes" id="UP000293519">
    <property type="component" value="Unassembled WGS sequence"/>
</dbReference>
<evidence type="ECO:0000259" key="14">
    <source>
        <dbReference type="PROSITE" id="PS50885"/>
    </source>
</evidence>
<dbReference type="InterPro" id="IPR036097">
    <property type="entry name" value="HisK_dim/P_sf"/>
</dbReference>
<evidence type="ECO:0000313" key="16">
    <source>
        <dbReference type="Proteomes" id="UP000293519"/>
    </source>
</evidence>
<feature type="domain" description="HAMP" evidence="14">
    <location>
        <begin position="182"/>
        <end position="246"/>
    </location>
</feature>
<dbReference type="Gene3D" id="6.10.340.10">
    <property type="match status" value="1"/>
</dbReference>
<keyword evidence="5" id="KW-0597">Phosphoprotein</keyword>
<dbReference type="Pfam" id="PF00512">
    <property type="entry name" value="HisKA"/>
    <property type="match status" value="1"/>
</dbReference>
<keyword evidence="6" id="KW-0808">Transferase</keyword>
<dbReference type="PROSITE" id="PS50109">
    <property type="entry name" value="HIS_KIN"/>
    <property type="match status" value="1"/>
</dbReference>
<dbReference type="InterPro" id="IPR003594">
    <property type="entry name" value="HATPase_dom"/>
</dbReference>
<dbReference type="AlphaFoldDB" id="A0A4Q7LMF4"/>
<dbReference type="SUPFAM" id="SSF55874">
    <property type="entry name" value="ATPase domain of HSP90 chaperone/DNA topoisomerase II/histidine kinase"/>
    <property type="match status" value="1"/>
</dbReference>
<dbReference type="SMART" id="SM00304">
    <property type="entry name" value="HAMP"/>
    <property type="match status" value="1"/>
</dbReference>
<keyword evidence="7 12" id="KW-0812">Transmembrane</keyword>
<evidence type="ECO:0000256" key="2">
    <source>
        <dbReference type="ARBA" id="ARBA00001968"/>
    </source>
</evidence>
<keyword evidence="10" id="KW-0902">Two-component regulatory system</keyword>
<keyword evidence="9 12" id="KW-1133">Transmembrane helix</keyword>
<dbReference type="FunFam" id="1.10.287.130:FF:000001">
    <property type="entry name" value="Two-component sensor histidine kinase"/>
    <property type="match status" value="1"/>
</dbReference>
<gene>
    <name evidence="15" type="ORF">EV141_2102</name>
</gene>
<evidence type="ECO:0000259" key="13">
    <source>
        <dbReference type="PROSITE" id="PS50109"/>
    </source>
</evidence>
<keyword evidence="16" id="KW-1185">Reference proteome</keyword>
<dbReference type="InterPro" id="IPR050428">
    <property type="entry name" value="TCS_sensor_his_kinase"/>
</dbReference>
<evidence type="ECO:0000256" key="5">
    <source>
        <dbReference type="ARBA" id="ARBA00022553"/>
    </source>
</evidence>
<comment type="cofactor">
    <cofactor evidence="2">
        <name>a divalent metal cation</name>
        <dbReference type="ChEBI" id="CHEBI:60240"/>
    </cofactor>
</comment>
<name>A0A4Q7LMF4_9MICO</name>
<dbReference type="InterPro" id="IPR004358">
    <property type="entry name" value="Sig_transdc_His_kin-like_C"/>
</dbReference>
<dbReference type="CDD" id="cd00082">
    <property type="entry name" value="HisKA"/>
    <property type="match status" value="1"/>
</dbReference>
<evidence type="ECO:0000256" key="3">
    <source>
        <dbReference type="ARBA" id="ARBA00004236"/>
    </source>
</evidence>
<dbReference type="EC" id="2.7.13.3" evidence="4"/>
<dbReference type="PANTHER" id="PTHR45436:SF5">
    <property type="entry name" value="SENSOR HISTIDINE KINASE TRCS"/>
    <property type="match status" value="1"/>
</dbReference>
<evidence type="ECO:0000256" key="11">
    <source>
        <dbReference type="ARBA" id="ARBA00023136"/>
    </source>
</evidence>
<dbReference type="GO" id="GO:0005509">
    <property type="term" value="F:calcium ion binding"/>
    <property type="evidence" value="ECO:0007669"/>
    <property type="project" value="UniProtKB-ARBA"/>
</dbReference>
<dbReference type="Gene3D" id="3.30.565.10">
    <property type="entry name" value="Histidine kinase-like ATPase, C-terminal domain"/>
    <property type="match status" value="1"/>
</dbReference>
<dbReference type="RefSeq" id="WP_130485906.1">
    <property type="nucleotide sequence ID" value="NZ_SGWW01000004.1"/>
</dbReference>
<dbReference type="PRINTS" id="PR00344">
    <property type="entry name" value="BCTRLSENSOR"/>
</dbReference>
<dbReference type="PANTHER" id="PTHR45436">
    <property type="entry name" value="SENSOR HISTIDINE KINASE YKOH"/>
    <property type="match status" value="1"/>
</dbReference>
<proteinExistence type="predicted"/>
<comment type="catalytic activity">
    <reaction evidence="1">
        <text>ATP + protein L-histidine = ADP + protein N-phospho-L-histidine.</text>
        <dbReference type="EC" id="2.7.13.3"/>
    </reaction>
</comment>